<dbReference type="RefSeq" id="WP_125120614.1">
    <property type="nucleotide sequence ID" value="NZ_AP019309.1"/>
</dbReference>
<dbReference type="KEGG" id="ebm:SG0102_28760"/>
<dbReference type="Proteomes" id="UP000268059">
    <property type="component" value="Chromosome"/>
</dbReference>
<dbReference type="AlphaFoldDB" id="A0A3G9JC65"/>
<reference evidence="1 2" key="1">
    <citation type="submission" date="2018-11" db="EMBL/GenBank/DDBJ databases">
        <title>Novel Erysipelotrichaceae bacterium isolated from small intestine of a swine.</title>
        <authorList>
            <person name="Kim J.S."/>
            <person name="Choe H."/>
            <person name="Lee Y.R."/>
            <person name="Kim K.M."/>
            <person name="Park D.S."/>
        </authorList>
    </citation>
    <scope>NUCLEOTIDE SEQUENCE [LARGE SCALE GENOMIC DNA]</scope>
    <source>
        <strain evidence="1 2">SG0102</strain>
    </source>
</reference>
<dbReference type="EMBL" id="AP019309">
    <property type="protein sequence ID" value="BBH27942.1"/>
    <property type="molecule type" value="Genomic_DNA"/>
</dbReference>
<organism evidence="1 2">
    <name type="scientific">Intestinibaculum porci</name>
    <dbReference type="NCBI Taxonomy" id="2487118"/>
    <lineage>
        <taxon>Bacteria</taxon>
        <taxon>Bacillati</taxon>
        <taxon>Bacillota</taxon>
        <taxon>Erysipelotrichia</taxon>
        <taxon>Erysipelotrichales</taxon>
        <taxon>Erysipelotrichaceae</taxon>
        <taxon>Intestinibaculum</taxon>
    </lineage>
</organism>
<dbReference type="GO" id="GO:0006508">
    <property type="term" value="P:proteolysis"/>
    <property type="evidence" value="ECO:0007669"/>
    <property type="project" value="UniProtKB-KW"/>
</dbReference>
<dbReference type="InParanoid" id="A0A3G9JC65"/>
<gene>
    <name evidence="1" type="ORF">SG0102_28760</name>
</gene>
<sequence length="315" mass="37575">MQYSDKPMLDTYSQIEHLKSNGITFNVCSEERAYHYLRYNSNYFKVTAFRKNYNKYRGGINDGKYIDLDFAYLCDLASIDMHLRYLSIQLTLDIEHYAKLKILRLMEDHNEDGYQIYIDFMNSLNEVQKKRLENEITRSKNSHYSQNLFEKYYPDFPIWVLLELIPFGRLISLYQFCAKRYNDKNMMQESYMLMTCKALRNASAHSSCILNDLHSHTIIHQKGKPNQKVMHEISKANNISRAAKNKRMSNERISQFVTLLYTFNKIVTSEGAKQKAKELLLQFDKRMMKNITYYNTNELIKANFEFLHQIILYYL</sequence>
<evidence type="ECO:0000313" key="1">
    <source>
        <dbReference type="EMBL" id="BBH27942.1"/>
    </source>
</evidence>
<dbReference type="GO" id="GO:0008233">
    <property type="term" value="F:peptidase activity"/>
    <property type="evidence" value="ECO:0007669"/>
    <property type="project" value="UniProtKB-KW"/>
</dbReference>
<evidence type="ECO:0000313" key="2">
    <source>
        <dbReference type="Proteomes" id="UP000268059"/>
    </source>
</evidence>
<keyword evidence="2" id="KW-1185">Reference proteome</keyword>
<dbReference type="InterPro" id="IPR011664">
    <property type="entry name" value="Abi_system_AbiD/AbiF-like"/>
</dbReference>
<dbReference type="Pfam" id="PF07751">
    <property type="entry name" value="Abi_2"/>
    <property type="match status" value="1"/>
</dbReference>
<name>A0A3G9JC65_9FIRM</name>
<keyword evidence="1" id="KW-0645">Protease</keyword>
<dbReference type="OrthoDB" id="5363652at2"/>
<proteinExistence type="predicted"/>
<keyword evidence="1" id="KW-0378">Hydrolase</keyword>
<protein>
    <submittedName>
        <fullName evidence="1">CAAX amino protease</fullName>
    </submittedName>
</protein>
<accession>A0A3G9JC65</accession>